<evidence type="ECO:0000256" key="9">
    <source>
        <dbReference type="SAM" id="Coils"/>
    </source>
</evidence>
<evidence type="ECO:0000256" key="5">
    <source>
        <dbReference type="ARBA" id="ARBA00023125"/>
    </source>
</evidence>
<dbReference type="InterPro" id="IPR009057">
    <property type="entry name" value="Homeodomain-like_sf"/>
</dbReference>
<dbReference type="EMBL" id="VDMD01000013">
    <property type="protein sequence ID" value="TRM62171.1"/>
    <property type="molecule type" value="Genomic_DNA"/>
</dbReference>
<dbReference type="InterPro" id="IPR032451">
    <property type="entry name" value="SMARCC_C"/>
</dbReference>
<feature type="coiled-coil region" evidence="9">
    <location>
        <begin position="1021"/>
        <end position="1048"/>
    </location>
</feature>
<sequence length="1112" mass="118809">MPASASPRAAAACAALAALLPPLASAYSWNFQGSPTQCEDLSIKISGNDGTPPYRVLIVPYGPSPLDDNIEARRILAEEADGDSDTITFSMVYPADSQFVAVVSDASAFGSGGTSAPAIVASSDNSSCYGTSSVSPDWVFNIYPENQIVQCQETRLWWTDGQVEGTPYFTGVIPGGNSFAIPAADVNSNSQTGTGFSWTPNVRGMTQLLIVAGDNGGNGTGGSGTYTVGSSTSNDNSCLDSSSPSSTPGDAAGGSYPTSTTGATNGGGNGGSTVETEVGRKWGRSSSNTGAIVGGVIGGVAAVLRRKNHQKREKEKPVDLLVDDDADGRGTQEAQRNELPQYYEPEPFMVPEPTSDGRRTSAGDMTEHGGLNEASRSGTPDMMSASGATRKTAPKQMRAVNYIQHDDAGPGPSAPGAEEPETIELPPAYTNIRKEEADSLLALLDFRNSHNSYCITIPVQRSSDSKRIRLDEPEGAHEPATVVPETAPGKRGELEPIAGGDIGNLPPEGAGDAHMSEEAPLRVRQLKEDEEGGDVLMGDDEAGSGDENDDEDPAQLEATRIRLEEQARKYLAAQTHEVIIPSYAAWFDMSKINPVEQRALPEFFNSRNRSKTPAIYKDYRDFMINTYRLRPSEYLTVTACRRNLAGDVCAIMRVHAFLEQWGLINYQIDPETRPAALAPPFTGHFRVVLDTPRGLQSLHPGTRPQNPGAAAVNGTQKHSTAPASLEMRKNIYQTSSKSSRQINDGEAAALANGKDAPATARSGLYTCDTCGADCSAVRYHSLKDKRFQLCQPCYLEGRFPSTMFSGDFVKLTSASVHGSADDDWMDDEMLRLLEGIEMYEDDWSRIEEYVGTRSAQQCIRKFLELPIEDPYLSTEGSMGPLRFGRVPFEQADNPVMSVVAFLAGVVNPGVAAEAAKTALHALTDGDKGGPKEEAEEENGDNMDEDKKEEHPGESVPAEALTTDGDTSADQPSKKQPAVPHSKVARAAGLALKSSAKAARQLADAEDSQIRGTLASLIKLTLTKLEMKMSQFEELEDILEDERKGLESARMALMSERLTLKKLLESTKEQLAANGASVPSALGTSGQGPVATEVQNMDMSGGPMPDGSMLQLS</sequence>
<dbReference type="OrthoDB" id="118550at2759"/>
<dbReference type="SUPFAM" id="SSF46689">
    <property type="entry name" value="Homeodomain-like"/>
    <property type="match status" value="2"/>
</dbReference>
<dbReference type="GO" id="GO:0008270">
    <property type="term" value="F:zinc ion binding"/>
    <property type="evidence" value="ECO:0007669"/>
    <property type="project" value="UniProtKB-KW"/>
</dbReference>
<keyword evidence="7" id="KW-0539">Nucleus</keyword>
<dbReference type="STRING" id="97359.A0A550CBI5"/>
<evidence type="ECO:0000256" key="3">
    <source>
        <dbReference type="ARBA" id="ARBA00022833"/>
    </source>
</evidence>
<dbReference type="GO" id="GO:0003677">
    <property type="term" value="F:DNA binding"/>
    <property type="evidence" value="ECO:0007669"/>
    <property type="project" value="UniProtKB-KW"/>
</dbReference>
<dbReference type="Pfam" id="PF16495">
    <property type="entry name" value="SWIRM-assoc_1"/>
    <property type="match status" value="1"/>
</dbReference>
<keyword evidence="17" id="KW-1185">Reference proteome</keyword>
<protein>
    <recommendedName>
        <fullName evidence="18">SWIRM domain-containing protein</fullName>
    </recommendedName>
</protein>
<evidence type="ECO:0000256" key="11">
    <source>
        <dbReference type="SAM" id="SignalP"/>
    </source>
</evidence>
<evidence type="ECO:0000259" key="13">
    <source>
        <dbReference type="PROSITE" id="PS50135"/>
    </source>
</evidence>
<feature type="region of interest" description="Disordered" evidence="10">
    <location>
        <begin position="219"/>
        <end position="276"/>
    </location>
</feature>
<feature type="domain" description="Myb-like" evidence="12">
    <location>
        <begin position="824"/>
        <end position="866"/>
    </location>
</feature>
<evidence type="ECO:0000256" key="4">
    <source>
        <dbReference type="ARBA" id="ARBA00023015"/>
    </source>
</evidence>
<dbReference type="GO" id="GO:0042393">
    <property type="term" value="F:histone binding"/>
    <property type="evidence" value="ECO:0007669"/>
    <property type="project" value="TreeGrafter"/>
</dbReference>
<dbReference type="Proteomes" id="UP000320762">
    <property type="component" value="Unassembled WGS sequence"/>
</dbReference>
<dbReference type="SMART" id="SM00291">
    <property type="entry name" value="ZnF_ZZ"/>
    <property type="match status" value="1"/>
</dbReference>
<dbReference type="FunFam" id="1.10.10.10:FF:000020">
    <property type="entry name" value="SWI/SNF complex subunit SMARCC2 isoform c"/>
    <property type="match status" value="1"/>
</dbReference>
<dbReference type="Pfam" id="PF00569">
    <property type="entry name" value="ZZ"/>
    <property type="match status" value="1"/>
</dbReference>
<feature type="domain" description="SWIRM" evidence="14">
    <location>
        <begin position="578"/>
        <end position="675"/>
    </location>
</feature>
<keyword evidence="11" id="KW-0732">Signal</keyword>
<dbReference type="Pfam" id="PF04433">
    <property type="entry name" value="SWIRM"/>
    <property type="match status" value="1"/>
</dbReference>
<keyword evidence="4" id="KW-0805">Transcription regulation</keyword>
<dbReference type="PROSITE" id="PS50135">
    <property type="entry name" value="ZF_ZZ_2"/>
    <property type="match status" value="1"/>
</dbReference>
<keyword evidence="9" id="KW-0175">Coiled coil</keyword>
<dbReference type="InterPro" id="IPR000433">
    <property type="entry name" value="Znf_ZZ"/>
</dbReference>
<evidence type="ECO:0000256" key="6">
    <source>
        <dbReference type="ARBA" id="ARBA00023163"/>
    </source>
</evidence>
<keyword evidence="6" id="KW-0804">Transcription</keyword>
<dbReference type="PANTHER" id="PTHR12802:SF41">
    <property type="entry name" value="BRAHMA ASSOCIATED PROTEIN 155 KDA"/>
    <property type="match status" value="1"/>
</dbReference>
<keyword evidence="5" id="KW-0238">DNA-binding</keyword>
<evidence type="ECO:0000313" key="16">
    <source>
        <dbReference type="EMBL" id="TRM62171.1"/>
    </source>
</evidence>
<dbReference type="GO" id="GO:0016514">
    <property type="term" value="C:SWI/SNF complex"/>
    <property type="evidence" value="ECO:0007669"/>
    <property type="project" value="TreeGrafter"/>
</dbReference>
<keyword evidence="3" id="KW-0862">Zinc</keyword>
<feature type="region of interest" description="Disordered" evidence="10">
    <location>
        <begin position="1073"/>
        <end position="1112"/>
    </location>
</feature>
<dbReference type="GO" id="GO:0006338">
    <property type="term" value="P:chromatin remodeling"/>
    <property type="evidence" value="ECO:0007669"/>
    <property type="project" value="UniProtKB-ARBA"/>
</dbReference>
<evidence type="ECO:0000313" key="17">
    <source>
        <dbReference type="Proteomes" id="UP000320762"/>
    </source>
</evidence>
<dbReference type="CDD" id="cd00167">
    <property type="entry name" value="SANT"/>
    <property type="match status" value="1"/>
</dbReference>
<reference evidence="16 17" key="1">
    <citation type="journal article" date="2019" name="New Phytol.">
        <title>Comparative genomics reveals unique wood-decay strategies and fruiting body development in the Schizophyllaceae.</title>
        <authorList>
            <person name="Almasi E."/>
            <person name="Sahu N."/>
            <person name="Krizsan K."/>
            <person name="Balint B."/>
            <person name="Kovacs G.M."/>
            <person name="Kiss B."/>
            <person name="Cseklye J."/>
            <person name="Drula E."/>
            <person name="Henrissat B."/>
            <person name="Nagy I."/>
            <person name="Chovatia M."/>
            <person name="Adam C."/>
            <person name="LaButti K."/>
            <person name="Lipzen A."/>
            <person name="Riley R."/>
            <person name="Grigoriev I.V."/>
            <person name="Nagy L.G."/>
        </authorList>
    </citation>
    <scope>NUCLEOTIDE SEQUENCE [LARGE SCALE GENOMIC DNA]</scope>
    <source>
        <strain evidence="16 17">NL-1724</strain>
    </source>
</reference>
<evidence type="ECO:0008006" key="18">
    <source>
        <dbReference type="Google" id="ProtNLM"/>
    </source>
</evidence>
<dbReference type="PROSITE" id="PS50934">
    <property type="entry name" value="SWIRM"/>
    <property type="match status" value="1"/>
</dbReference>
<dbReference type="Gene3D" id="1.10.10.60">
    <property type="entry name" value="Homeodomain-like"/>
    <property type="match status" value="1"/>
</dbReference>
<proteinExistence type="predicted"/>
<evidence type="ECO:0000259" key="14">
    <source>
        <dbReference type="PROSITE" id="PS50934"/>
    </source>
</evidence>
<evidence type="ECO:0000256" key="2">
    <source>
        <dbReference type="ARBA" id="ARBA00022771"/>
    </source>
</evidence>
<feature type="region of interest" description="Disordered" evidence="10">
    <location>
        <begin position="697"/>
        <end position="725"/>
    </location>
</feature>
<keyword evidence="1" id="KW-0479">Metal-binding</keyword>
<feature type="domain" description="SANT" evidence="15">
    <location>
        <begin position="819"/>
        <end position="870"/>
    </location>
</feature>
<feature type="region of interest" description="Disordered" evidence="10">
    <location>
        <begin position="528"/>
        <end position="554"/>
    </location>
</feature>
<feature type="compositionally biased region" description="Basic and acidic residues" evidence="10">
    <location>
        <begin position="355"/>
        <end position="367"/>
    </location>
</feature>
<feature type="compositionally biased region" description="Polar residues" evidence="10">
    <location>
        <begin position="713"/>
        <end position="722"/>
    </location>
</feature>
<evidence type="ECO:0000259" key="12">
    <source>
        <dbReference type="PROSITE" id="PS50090"/>
    </source>
</evidence>
<evidence type="ECO:0000256" key="10">
    <source>
        <dbReference type="SAM" id="MobiDB-lite"/>
    </source>
</evidence>
<dbReference type="PROSITE" id="PS50090">
    <property type="entry name" value="MYB_LIKE"/>
    <property type="match status" value="1"/>
</dbReference>
<dbReference type="GO" id="GO:0045893">
    <property type="term" value="P:positive regulation of DNA-templated transcription"/>
    <property type="evidence" value="ECO:0007669"/>
    <property type="project" value="TreeGrafter"/>
</dbReference>
<dbReference type="Pfam" id="PF00249">
    <property type="entry name" value="Myb_DNA-binding"/>
    <property type="match status" value="1"/>
</dbReference>
<evidence type="ECO:0000256" key="7">
    <source>
        <dbReference type="ARBA" id="ARBA00023242"/>
    </source>
</evidence>
<dbReference type="InterPro" id="IPR043145">
    <property type="entry name" value="Znf_ZZ_sf"/>
</dbReference>
<dbReference type="PROSITE" id="PS51293">
    <property type="entry name" value="SANT"/>
    <property type="match status" value="1"/>
</dbReference>
<dbReference type="FunFam" id="1.10.10.60:FF:000014">
    <property type="entry name" value="SWI/SNF complex subunit SMARCC2 isoform C"/>
    <property type="match status" value="1"/>
</dbReference>
<evidence type="ECO:0000256" key="8">
    <source>
        <dbReference type="PROSITE-ProRule" id="PRU00228"/>
    </source>
</evidence>
<feature type="compositionally biased region" description="Low complexity" evidence="10">
    <location>
        <begin position="225"/>
        <end position="263"/>
    </location>
</feature>
<dbReference type="Gene3D" id="1.10.10.10">
    <property type="entry name" value="Winged helix-like DNA-binding domain superfamily/Winged helix DNA-binding domain"/>
    <property type="match status" value="1"/>
</dbReference>
<dbReference type="InterPro" id="IPR007526">
    <property type="entry name" value="SWIRM"/>
</dbReference>
<feature type="compositionally biased region" description="Acidic residues" evidence="10">
    <location>
        <begin position="933"/>
        <end position="943"/>
    </location>
</feature>
<feature type="compositionally biased region" description="Basic and acidic residues" evidence="10">
    <location>
        <begin position="923"/>
        <end position="932"/>
    </location>
</feature>
<accession>A0A550CBI5</accession>
<dbReference type="AlphaFoldDB" id="A0A550CBI5"/>
<dbReference type="InterPro" id="IPR001005">
    <property type="entry name" value="SANT/Myb"/>
</dbReference>
<feature type="chain" id="PRO_5022080165" description="SWIRM domain-containing protein" evidence="11">
    <location>
        <begin position="27"/>
        <end position="1112"/>
    </location>
</feature>
<dbReference type="InterPro" id="IPR017884">
    <property type="entry name" value="SANT_dom"/>
</dbReference>
<dbReference type="Gene3D" id="3.30.60.90">
    <property type="match status" value="1"/>
</dbReference>
<comment type="caution">
    <text evidence="16">The sequence shown here is derived from an EMBL/GenBank/DDBJ whole genome shotgun (WGS) entry which is preliminary data.</text>
</comment>
<dbReference type="InterPro" id="IPR041984">
    <property type="entry name" value="Rsc8/Ssr1/Ssr2_ZZ"/>
</dbReference>
<feature type="domain" description="ZZ-type" evidence="13">
    <location>
        <begin position="762"/>
        <end position="816"/>
    </location>
</feature>
<dbReference type="InterPro" id="IPR036388">
    <property type="entry name" value="WH-like_DNA-bd_sf"/>
</dbReference>
<evidence type="ECO:0000256" key="1">
    <source>
        <dbReference type="ARBA" id="ARBA00022723"/>
    </source>
</evidence>
<feature type="region of interest" description="Disordered" evidence="10">
    <location>
        <begin position="921"/>
        <end position="982"/>
    </location>
</feature>
<gene>
    <name evidence="16" type="ORF">BD626DRAFT_537558</name>
</gene>
<organism evidence="16 17">
    <name type="scientific">Schizophyllum amplum</name>
    <dbReference type="NCBI Taxonomy" id="97359"/>
    <lineage>
        <taxon>Eukaryota</taxon>
        <taxon>Fungi</taxon>
        <taxon>Dikarya</taxon>
        <taxon>Basidiomycota</taxon>
        <taxon>Agaricomycotina</taxon>
        <taxon>Agaricomycetes</taxon>
        <taxon>Agaricomycetidae</taxon>
        <taxon>Agaricales</taxon>
        <taxon>Schizophyllaceae</taxon>
        <taxon>Schizophyllum</taxon>
    </lineage>
</organism>
<name>A0A550CBI5_9AGAR</name>
<dbReference type="SUPFAM" id="SSF57850">
    <property type="entry name" value="RING/U-box"/>
    <property type="match status" value="1"/>
</dbReference>
<keyword evidence="2 8" id="KW-0863">Zinc-finger</keyword>
<feature type="region of interest" description="Disordered" evidence="10">
    <location>
        <begin position="471"/>
        <end position="516"/>
    </location>
</feature>
<evidence type="ECO:0000259" key="15">
    <source>
        <dbReference type="PROSITE" id="PS51293"/>
    </source>
</evidence>
<feature type="region of interest" description="Disordered" evidence="10">
    <location>
        <begin position="307"/>
        <end position="394"/>
    </location>
</feature>
<dbReference type="CDD" id="cd02336">
    <property type="entry name" value="ZZ_RSC8"/>
    <property type="match status" value="1"/>
</dbReference>
<dbReference type="PANTHER" id="PTHR12802">
    <property type="entry name" value="SWI/SNF COMPLEX-RELATED"/>
    <property type="match status" value="1"/>
</dbReference>
<feature type="signal peptide" evidence="11">
    <location>
        <begin position="1"/>
        <end position="26"/>
    </location>
</feature>
<dbReference type="SMART" id="SM00717">
    <property type="entry name" value="SANT"/>
    <property type="match status" value="1"/>
</dbReference>